<dbReference type="EMBL" id="LRPX01000008">
    <property type="protein sequence ID" value="KXA16629.1"/>
    <property type="molecule type" value="Genomic_DNA"/>
</dbReference>
<feature type="domain" description="KAP NTPase" evidence="1">
    <location>
        <begin position="16"/>
        <end position="365"/>
    </location>
</feature>
<dbReference type="InterPro" id="IPR027417">
    <property type="entry name" value="P-loop_NTPase"/>
</dbReference>
<dbReference type="PANTHER" id="PTHR22674:SF6">
    <property type="entry name" value="NTPASE KAP FAMILY P-LOOP DOMAIN-CONTAINING PROTEIN 1"/>
    <property type="match status" value="1"/>
</dbReference>
<evidence type="ECO:0000313" key="3">
    <source>
        <dbReference type="Proteomes" id="UP000070617"/>
    </source>
</evidence>
<dbReference type="Proteomes" id="UP000070617">
    <property type="component" value="Unassembled WGS sequence"/>
</dbReference>
<accession>A0A133NK20</accession>
<dbReference type="Gene3D" id="3.40.50.300">
    <property type="entry name" value="P-loop containing nucleotide triphosphate hydrolases"/>
    <property type="match status" value="1"/>
</dbReference>
<comment type="caution">
    <text evidence="2">The sequence shown here is derived from an EMBL/GenBank/DDBJ whole genome shotgun (WGS) entry which is preliminary data.</text>
</comment>
<dbReference type="PANTHER" id="PTHR22674">
    <property type="entry name" value="NTPASE, KAP FAMILY P-LOOP DOMAIN-CONTAINING 1"/>
    <property type="match status" value="1"/>
</dbReference>
<proteinExistence type="predicted"/>
<dbReference type="STRING" id="134605.HMPREF3206_00399"/>
<dbReference type="Pfam" id="PF07693">
    <property type="entry name" value="KAP_NTPase"/>
    <property type="match status" value="1"/>
</dbReference>
<gene>
    <name evidence="2" type="ORF">HMPREF3206_00399</name>
</gene>
<protein>
    <submittedName>
        <fullName evidence="2">p-loop domain protein, KAP family</fullName>
    </submittedName>
</protein>
<name>A0A133NK20_9FUSO</name>
<dbReference type="SUPFAM" id="SSF52540">
    <property type="entry name" value="P-loop containing nucleoside triphosphate hydrolases"/>
    <property type="match status" value="1"/>
</dbReference>
<dbReference type="RefSeq" id="WP_060793405.1">
    <property type="nucleotide sequence ID" value="NZ_KQ956514.1"/>
</dbReference>
<sequence>MWKDSESNIDYIDFEYIADLVNEIVTDDSLLPASIGVYGDWGSGKSSIMSISQKALLKKDSNALIINFNSWLFEDYGDAKNTVINCILDKIEEKIKNEETLKDKFEHLRKSISVFELSTALIKNSSTIISSIINPLNIVGIAKNTSTDIADNIEKIKNRYEAIVSHESLRNDVSNFRNDFGKLIEESGISRVVIYVDEMDRCLPDTILEIFEAMRLFLFNGKVAFVFGADERQIAYAIRQKYSDSIFEAEHKINIGKEYLEKIIQYPIRIPTMTVSETEMYLTLLFCSKILNDEQFENLKGNCIKQFRKDTSKFQLPDNVFEFDNSDDISSFYSLSRKISNLLNSGLNGNPRQFKRFLNEFEMRKKVAKLKKIDIDEKVLVKMMMLQYVKPNIFTDFIDLYGKGNLNMCLGLYEAVDEEQASNKEENSKNKSSDEKKWNDEWFERWMKEEPSIKEENLEPYFYLSRGANNVFNYSSNIKLSEPARKIIDAYMGENDILIAQARDEINSISVVECNLMVEELYNAFITDSAKKNINVIKGLVEIALNKRECFGAVLSKLKLMPASSINIAMIVHVKGLEEIDKNEINTLITTWENDNSKLKKR</sequence>
<reference evidence="3" key="1">
    <citation type="submission" date="2016-01" db="EMBL/GenBank/DDBJ databases">
        <authorList>
            <person name="Mitreva M."/>
            <person name="Pepin K.H."/>
            <person name="Mihindukulasuriya K.A."/>
            <person name="Fulton R."/>
            <person name="Fronick C."/>
            <person name="O'Laughlin M."/>
            <person name="Miner T."/>
            <person name="Herter B."/>
            <person name="Rosa B.A."/>
            <person name="Cordes M."/>
            <person name="Tomlinson C."/>
            <person name="Wollam A."/>
            <person name="Palsikar V.B."/>
            <person name="Mardis E.R."/>
            <person name="Wilson R.K."/>
        </authorList>
    </citation>
    <scope>NUCLEOTIDE SEQUENCE [LARGE SCALE GENOMIC DNA]</scope>
    <source>
        <strain evidence="3">CMW8396</strain>
    </source>
</reference>
<dbReference type="PATRIC" id="fig|134605.3.peg.399"/>
<dbReference type="InterPro" id="IPR011646">
    <property type="entry name" value="KAP_P-loop"/>
</dbReference>
<dbReference type="InterPro" id="IPR052754">
    <property type="entry name" value="NTPase_KAP_P-loop"/>
</dbReference>
<organism evidence="2 3">
    <name type="scientific">Fusobacterium equinum</name>
    <dbReference type="NCBI Taxonomy" id="134605"/>
    <lineage>
        <taxon>Bacteria</taxon>
        <taxon>Fusobacteriati</taxon>
        <taxon>Fusobacteriota</taxon>
        <taxon>Fusobacteriia</taxon>
        <taxon>Fusobacteriales</taxon>
        <taxon>Fusobacteriaceae</taxon>
        <taxon>Fusobacterium</taxon>
    </lineage>
</organism>
<evidence type="ECO:0000259" key="1">
    <source>
        <dbReference type="Pfam" id="PF07693"/>
    </source>
</evidence>
<evidence type="ECO:0000313" key="2">
    <source>
        <dbReference type="EMBL" id="KXA16629.1"/>
    </source>
</evidence>
<keyword evidence="3" id="KW-1185">Reference proteome</keyword>
<dbReference type="AlphaFoldDB" id="A0A133NK20"/>